<dbReference type="PANTHER" id="PTHR43173:SF19">
    <property type="entry name" value="AARF DOMAIN-CONTAINING PROTEIN KINASE 1"/>
    <property type="match status" value="1"/>
</dbReference>
<dbReference type="Proteomes" id="UP001530400">
    <property type="component" value="Unassembled WGS sequence"/>
</dbReference>
<keyword evidence="4" id="KW-1185">Reference proteome</keyword>
<feature type="region of interest" description="Disordered" evidence="1">
    <location>
        <begin position="162"/>
        <end position="188"/>
    </location>
</feature>
<dbReference type="InterPro" id="IPR004147">
    <property type="entry name" value="ABC1_dom"/>
</dbReference>
<sequence length="525" mass="58183">MLRTALVPLTRQKSALTSASACIGAAVIGASLSKSNDSSTLLFRPCTGCSSAGSCSEKIVSPTVPSLLSSMEKVTEEMQEIASLIVPTFEALVRAARLISTAATIAADYQMNAMLRQHPDSAVTKIYKLSFESNNAEYQQHESQLHELENAVTQLEKDLERAQREYVSSGGGSKSHQSLSESTLAKREQKETMMTIANHLSAAQEALTMLHRNGGAASNLHERNAIRLLDLCRTNGEGKNAEAAAAHLAKTGLDCVVPHVLWNHTSERVLTMEFEEGFKATDVDQIEESGLQRKDVAKLISSVFNAQIFENGFVHCDPHPANVLLREHPFKKGKPQVVLVDHGLYKMLDTEFQDAYARLWKGIVVADVEDIKQACASLGVTKMYPLLAAMLTSRPFDEVIERSQTHSFDTSSMGGSDNSGGDKAMIRGYAQRYLKEIVSMLDIVPRQMLLIFKMNDCLRHVDYALGSPTNTLVVAGKYASERVFNNDKQRLRTGRFLDMFRSWFSYVNVMFRIKTYELWSGLSMH</sequence>
<accession>A0ABD3NL49</accession>
<dbReference type="EMBL" id="JALLPJ020001095">
    <property type="protein sequence ID" value="KAL3776533.1"/>
    <property type="molecule type" value="Genomic_DNA"/>
</dbReference>
<dbReference type="InterPro" id="IPR011009">
    <property type="entry name" value="Kinase-like_dom_sf"/>
</dbReference>
<dbReference type="InterPro" id="IPR051130">
    <property type="entry name" value="Mito_struct-func_regulator"/>
</dbReference>
<organism evidence="3 4">
    <name type="scientific">Cyclotella atomus</name>
    <dbReference type="NCBI Taxonomy" id="382360"/>
    <lineage>
        <taxon>Eukaryota</taxon>
        <taxon>Sar</taxon>
        <taxon>Stramenopiles</taxon>
        <taxon>Ochrophyta</taxon>
        <taxon>Bacillariophyta</taxon>
        <taxon>Coscinodiscophyceae</taxon>
        <taxon>Thalassiosirophycidae</taxon>
        <taxon>Stephanodiscales</taxon>
        <taxon>Stephanodiscaceae</taxon>
        <taxon>Cyclotella</taxon>
    </lineage>
</organism>
<comment type="caution">
    <text evidence="3">The sequence shown here is derived from an EMBL/GenBank/DDBJ whole genome shotgun (WGS) entry which is preliminary data.</text>
</comment>
<reference evidence="3 4" key="1">
    <citation type="submission" date="2024-10" db="EMBL/GenBank/DDBJ databases">
        <title>Updated reference genomes for cyclostephanoid diatoms.</title>
        <authorList>
            <person name="Roberts W.R."/>
            <person name="Alverson A.J."/>
        </authorList>
    </citation>
    <scope>NUCLEOTIDE SEQUENCE [LARGE SCALE GENOMIC DNA]</scope>
    <source>
        <strain evidence="3 4">AJA010-31</strain>
    </source>
</reference>
<feature type="domain" description="ABC1 atypical kinase-like" evidence="2">
    <location>
        <begin position="235"/>
        <end position="373"/>
    </location>
</feature>
<evidence type="ECO:0000313" key="3">
    <source>
        <dbReference type="EMBL" id="KAL3776533.1"/>
    </source>
</evidence>
<dbReference type="Pfam" id="PF03109">
    <property type="entry name" value="ABC1"/>
    <property type="match status" value="1"/>
</dbReference>
<dbReference type="PANTHER" id="PTHR43173">
    <property type="entry name" value="ABC1 FAMILY PROTEIN"/>
    <property type="match status" value="1"/>
</dbReference>
<feature type="compositionally biased region" description="Polar residues" evidence="1">
    <location>
        <begin position="174"/>
        <end position="183"/>
    </location>
</feature>
<evidence type="ECO:0000259" key="2">
    <source>
        <dbReference type="Pfam" id="PF03109"/>
    </source>
</evidence>
<dbReference type="SUPFAM" id="SSF56112">
    <property type="entry name" value="Protein kinase-like (PK-like)"/>
    <property type="match status" value="1"/>
</dbReference>
<protein>
    <recommendedName>
        <fullName evidence="2">ABC1 atypical kinase-like domain-containing protein</fullName>
    </recommendedName>
</protein>
<gene>
    <name evidence="3" type="ORF">ACHAWO_003390</name>
</gene>
<proteinExistence type="predicted"/>
<dbReference type="AlphaFoldDB" id="A0ABD3NL49"/>
<evidence type="ECO:0000313" key="4">
    <source>
        <dbReference type="Proteomes" id="UP001530400"/>
    </source>
</evidence>
<name>A0ABD3NL49_9STRA</name>
<evidence type="ECO:0000256" key="1">
    <source>
        <dbReference type="SAM" id="MobiDB-lite"/>
    </source>
</evidence>